<keyword evidence="3" id="KW-1185">Reference proteome</keyword>
<comment type="caution">
    <text evidence="2">The sequence shown here is derived from an EMBL/GenBank/DDBJ whole genome shotgun (WGS) entry which is preliminary data.</text>
</comment>
<feature type="compositionally biased region" description="Polar residues" evidence="1">
    <location>
        <begin position="55"/>
        <end position="78"/>
    </location>
</feature>
<gene>
    <name evidence="2" type="ORF">MPC4_70018</name>
</gene>
<reference evidence="2 3" key="1">
    <citation type="submission" date="2019-05" db="EMBL/GenBank/DDBJ databases">
        <authorList>
            <person name="Farhan Ul Haque M."/>
        </authorList>
    </citation>
    <scope>NUCLEOTIDE SEQUENCE [LARGE SCALE GENOMIC DNA]</scope>
    <source>
        <strain evidence="2">2</strain>
    </source>
</reference>
<name>A0A8B6MBN4_METTU</name>
<dbReference type="Proteomes" id="UP000485880">
    <property type="component" value="Unassembled WGS sequence"/>
</dbReference>
<protein>
    <submittedName>
        <fullName evidence="2">Uncharacterized protein</fullName>
    </submittedName>
</protein>
<evidence type="ECO:0000313" key="2">
    <source>
        <dbReference type="EMBL" id="VTZ52131.1"/>
    </source>
</evidence>
<dbReference type="AlphaFoldDB" id="A0A8B6MBN4"/>
<organism evidence="2 3">
    <name type="scientific">Methylocella tundrae</name>
    <dbReference type="NCBI Taxonomy" id="227605"/>
    <lineage>
        <taxon>Bacteria</taxon>
        <taxon>Pseudomonadati</taxon>
        <taxon>Pseudomonadota</taxon>
        <taxon>Alphaproteobacteria</taxon>
        <taxon>Hyphomicrobiales</taxon>
        <taxon>Beijerinckiaceae</taxon>
        <taxon>Methylocella</taxon>
    </lineage>
</organism>
<sequence>MVLAAQAVRRTHESHENQTLGTPSDLAEARRFAQKRQVAARSGSKWQRARRKRFSNITQRRSSPGISRASSPTIARTP</sequence>
<accession>A0A8B6MBN4</accession>
<dbReference type="EMBL" id="CABFMQ020000131">
    <property type="protein sequence ID" value="VTZ52131.1"/>
    <property type="molecule type" value="Genomic_DNA"/>
</dbReference>
<feature type="region of interest" description="Disordered" evidence="1">
    <location>
        <begin position="1"/>
        <end position="78"/>
    </location>
</feature>
<proteinExistence type="predicted"/>
<evidence type="ECO:0000313" key="3">
    <source>
        <dbReference type="Proteomes" id="UP000485880"/>
    </source>
</evidence>
<evidence type="ECO:0000256" key="1">
    <source>
        <dbReference type="SAM" id="MobiDB-lite"/>
    </source>
</evidence>